<name>A0A8H7TUC3_BIOOC</name>
<dbReference type="EMBL" id="JADCTT010000001">
    <property type="protein sequence ID" value="KAF9760309.1"/>
    <property type="molecule type" value="Genomic_DNA"/>
</dbReference>
<protein>
    <submittedName>
        <fullName evidence="1">Uncharacterized protein</fullName>
    </submittedName>
</protein>
<evidence type="ECO:0000313" key="1">
    <source>
        <dbReference type="EMBL" id="KAF9760309.1"/>
    </source>
</evidence>
<evidence type="ECO:0000313" key="2">
    <source>
        <dbReference type="Proteomes" id="UP000616885"/>
    </source>
</evidence>
<sequence>MVFCFTFESLPGSVLEAFFGESLYSNLGLNVLPPLFQGMPVSSGFRSKYIKACTISSDDNIASFPTFRIKQKSIQRNRRYQITKLLKADYRQAIAELAEQNGLDPQGQVAASLRGAKAEATLFPLSHFIFPEPTVSYTKEEEDSKFSKAEKLLNRPVQKPIGNTEATIAIVYSPEAAVLTARMSLSLERGHEYTTSLGMTVVKAPLERNSKIS</sequence>
<dbReference type="AlphaFoldDB" id="A0A8H7TUC3"/>
<gene>
    <name evidence="1" type="ORF">IM811_002003</name>
</gene>
<reference evidence="1" key="1">
    <citation type="submission" date="2020-10" db="EMBL/GenBank/DDBJ databases">
        <title>High-Quality Genome Resource of Clonostachys rosea strain S41 by Oxford Nanopore Long-Read Sequencing.</title>
        <authorList>
            <person name="Wang H."/>
        </authorList>
    </citation>
    <scope>NUCLEOTIDE SEQUENCE</scope>
    <source>
        <strain evidence="1">S41</strain>
    </source>
</reference>
<organism evidence="1 2">
    <name type="scientific">Bionectria ochroleuca</name>
    <name type="common">Gliocladium roseum</name>
    <dbReference type="NCBI Taxonomy" id="29856"/>
    <lineage>
        <taxon>Eukaryota</taxon>
        <taxon>Fungi</taxon>
        <taxon>Dikarya</taxon>
        <taxon>Ascomycota</taxon>
        <taxon>Pezizomycotina</taxon>
        <taxon>Sordariomycetes</taxon>
        <taxon>Hypocreomycetidae</taxon>
        <taxon>Hypocreales</taxon>
        <taxon>Bionectriaceae</taxon>
        <taxon>Clonostachys</taxon>
    </lineage>
</organism>
<dbReference type="Proteomes" id="UP000616885">
    <property type="component" value="Unassembled WGS sequence"/>
</dbReference>
<accession>A0A8H7TUC3</accession>
<proteinExistence type="predicted"/>
<comment type="caution">
    <text evidence="1">The sequence shown here is derived from an EMBL/GenBank/DDBJ whole genome shotgun (WGS) entry which is preliminary data.</text>
</comment>